<reference evidence="4 5" key="1">
    <citation type="submission" date="2017-08" db="EMBL/GenBank/DDBJ databases">
        <title>Whole Genome Sequence of Sphingobium hydrophobicum C1: Insights into Adaption to the Electronic-waste Contaminated Sediment.</title>
        <authorList>
            <person name="Song D."/>
            <person name="Chen X."/>
            <person name="Xu M."/>
        </authorList>
    </citation>
    <scope>NUCLEOTIDE SEQUENCE [LARGE SCALE GENOMIC DNA]</scope>
    <source>
        <strain evidence="4 5">C1</strain>
        <plasmid evidence="3 5">p1</plasmid>
        <plasmid evidence="4 5">p2</plasmid>
    </source>
</reference>
<dbReference type="Gene3D" id="1.10.150.130">
    <property type="match status" value="1"/>
</dbReference>
<dbReference type="EMBL" id="CP022748">
    <property type="protein sequence ID" value="ASY46826.1"/>
    <property type="molecule type" value="Genomic_DNA"/>
</dbReference>
<geneLocation type="plasmid" evidence="3 5">
    <name>p1</name>
</geneLocation>
<dbReference type="GO" id="GO:0006310">
    <property type="term" value="P:DNA recombination"/>
    <property type="evidence" value="ECO:0007669"/>
    <property type="project" value="UniProtKB-KW"/>
</dbReference>
<name>A0A249MZV9_SPHXE</name>
<dbReference type="GO" id="GO:0015074">
    <property type="term" value="P:DNA integration"/>
    <property type="evidence" value="ECO:0007669"/>
    <property type="project" value="InterPro"/>
</dbReference>
<keyword evidence="4" id="KW-0614">Plasmid</keyword>
<dbReference type="Gene3D" id="1.10.443.10">
    <property type="entry name" value="Intergrase catalytic core"/>
    <property type="match status" value="1"/>
</dbReference>
<geneLocation type="plasmid" evidence="4 5">
    <name>p2</name>
</geneLocation>
<dbReference type="SUPFAM" id="SSF47823">
    <property type="entry name" value="lambda integrase-like, N-terminal domain"/>
    <property type="match status" value="1"/>
</dbReference>
<accession>A0A249MZV9</accession>
<dbReference type="AlphaFoldDB" id="A0A249MZV9"/>
<evidence type="ECO:0000313" key="3">
    <source>
        <dbReference type="EMBL" id="ASY46583.1"/>
    </source>
</evidence>
<keyword evidence="2" id="KW-0233">DNA recombination</keyword>
<dbReference type="KEGG" id="shyd:CJD35_19090"/>
<dbReference type="Proteomes" id="UP000217141">
    <property type="component" value="Plasmid p2"/>
</dbReference>
<organism evidence="4 5">
    <name type="scientific">Sphingobium xenophagum</name>
    <dbReference type="NCBI Taxonomy" id="121428"/>
    <lineage>
        <taxon>Bacteria</taxon>
        <taxon>Pseudomonadati</taxon>
        <taxon>Pseudomonadota</taxon>
        <taxon>Alphaproteobacteria</taxon>
        <taxon>Sphingomonadales</taxon>
        <taxon>Sphingomonadaceae</taxon>
        <taxon>Sphingobium</taxon>
    </lineage>
</organism>
<keyword evidence="1" id="KW-0238">DNA-binding</keyword>
<evidence type="ECO:0000313" key="4">
    <source>
        <dbReference type="EMBL" id="ASY46826.1"/>
    </source>
</evidence>
<gene>
    <name evidence="3" type="ORF">CJD35_19090</name>
    <name evidence="4" type="ORF">CJD35_20270</name>
</gene>
<evidence type="ECO:0000313" key="5">
    <source>
        <dbReference type="Proteomes" id="UP000217141"/>
    </source>
</evidence>
<evidence type="ECO:0000256" key="2">
    <source>
        <dbReference type="ARBA" id="ARBA00023172"/>
    </source>
</evidence>
<proteinExistence type="predicted"/>
<dbReference type="GO" id="GO:0003677">
    <property type="term" value="F:DNA binding"/>
    <property type="evidence" value="ECO:0007669"/>
    <property type="project" value="UniProtKB-KW"/>
</dbReference>
<evidence type="ECO:0000256" key="1">
    <source>
        <dbReference type="ARBA" id="ARBA00023125"/>
    </source>
</evidence>
<dbReference type="KEGG" id="shyd:CJD35_20270"/>
<sequence length="598" mass="67047">MPTENRIDRRIVIERPPAVEQQDDRQIIFRDEWGQIVQTFDPRALDMPNDVSRVFVEAFRVHDAGSSATTRRGRWRVLRRFGRFLRTEGVACARDVNAGTIRRYIDALATPASGRQLSRATMAQRIAALKPLLERVEQAYPDLFGSALAIPYSPFPSVGWSPEAKVRLTATEMKTILAAAYDEIDMAWARFRRGQEIIAAPLPPEGNGPGQALARWVWKLHRIGGGIAPSGEAIRAAGINPNSLEHYGRQEAIAQHYHLTSHTMAPFYVALAIQLAANPQPLRAIRRDCLVPHPLDDNRVMVEWLKRRTGRNPKMQRRSFDPRRPRSAPRLIEMLLEMTEPLIAHAPPDERESLFLIRYPSAAYWRRHDYPAGLIAPDSIPGFINRFIRRTNHRIERWNAAHPARPKPLVPKFTASQLRGSVATEHYVASGGDLRAAGAVLNHASLVTTDRYVEGSAARKLEQETIARLQTLMVAWVSGPDRKEPARHGSVTALFGHRCLAPVEKGGDGNPRLCPRLRGCLACPGLIVPLDVERFARVLQARGHLLAARDQIDPVRWALFYGPSLHVLEHDLLPAFPAGLREQAEHQAALLPDLPDLE</sequence>
<dbReference type="Proteomes" id="UP000217141">
    <property type="component" value="Plasmid p1"/>
</dbReference>
<protein>
    <recommendedName>
        <fullName evidence="6">Core-binding (CB) domain-containing protein</fullName>
    </recommendedName>
</protein>
<dbReference type="InterPro" id="IPR011010">
    <property type="entry name" value="DNA_brk_join_enz"/>
</dbReference>
<dbReference type="InterPro" id="IPR013762">
    <property type="entry name" value="Integrase-like_cat_sf"/>
</dbReference>
<dbReference type="RefSeq" id="WP_095687447.1">
    <property type="nucleotide sequence ID" value="NZ_CP022747.1"/>
</dbReference>
<evidence type="ECO:0008006" key="6">
    <source>
        <dbReference type="Google" id="ProtNLM"/>
    </source>
</evidence>
<dbReference type="SUPFAM" id="SSF56349">
    <property type="entry name" value="DNA breaking-rejoining enzymes"/>
    <property type="match status" value="1"/>
</dbReference>
<dbReference type="InterPro" id="IPR010998">
    <property type="entry name" value="Integrase_recombinase_N"/>
</dbReference>
<dbReference type="EMBL" id="CP022747">
    <property type="protein sequence ID" value="ASY46583.1"/>
    <property type="molecule type" value="Genomic_DNA"/>
</dbReference>